<keyword evidence="1" id="KW-0472">Membrane</keyword>
<feature type="transmembrane region" description="Helical" evidence="1">
    <location>
        <begin position="120"/>
        <end position="146"/>
    </location>
</feature>
<feature type="transmembrane region" description="Helical" evidence="1">
    <location>
        <begin position="168"/>
        <end position="188"/>
    </location>
</feature>
<protein>
    <submittedName>
        <fullName evidence="2">ABC transporter permease subunit</fullName>
    </submittedName>
</protein>
<dbReference type="PANTHER" id="PTHR37305">
    <property type="entry name" value="INTEGRAL MEMBRANE PROTEIN-RELATED"/>
    <property type="match status" value="1"/>
</dbReference>
<accession>A0ABU3TNV9</accession>
<organism evidence="2 3">
    <name type="scientific">Aquirufa regiilacus</name>
    <dbReference type="NCBI Taxonomy" id="3024868"/>
    <lineage>
        <taxon>Bacteria</taxon>
        <taxon>Pseudomonadati</taxon>
        <taxon>Bacteroidota</taxon>
        <taxon>Cytophagia</taxon>
        <taxon>Cytophagales</taxon>
        <taxon>Flectobacillaceae</taxon>
        <taxon>Aquirufa</taxon>
    </lineage>
</organism>
<feature type="transmembrane region" description="Helical" evidence="1">
    <location>
        <begin position="200"/>
        <end position="219"/>
    </location>
</feature>
<evidence type="ECO:0000256" key="1">
    <source>
        <dbReference type="SAM" id="Phobius"/>
    </source>
</evidence>
<evidence type="ECO:0000313" key="2">
    <source>
        <dbReference type="EMBL" id="MDU0807554.1"/>
    </source>
</evidence>
<evidence type="ECO:0000313" key="3">
    <source>
        <dbReference type="Proteomes" id="UP001249959"/>
    </source>
</evidence>
<keyword evidence="1" id="KW-1133">Transmembrane helix</keyword>
<dbReference type="Pfam" id="PF12679">
    <property type="entry name" value="ABC2_membrane_2"/>
    <property type="match status" value="1"/>
</dbReference>
<dbReference type="EMBL" id="JAVNWW010000001">
    <property type="protein sequence ID" value="MDU0807554.1"/>
    <property type="molecule type" value="Genomic_DNA"/>
</dbReference>
<dbReference type="Proteomes" id="UP001249959">
    <property type="component" value="Unassembled WGS sequence"/>
</dbReference>
<feature type="transmembrane region" description="Helical" evidence="1">
    <location>
        <begin position="256"/>
        <end position="274"/>
    </location>
</feature>
<dbReference type="PANTHER" id="PTHR37305:SF1">
    <property type="entry name" value="MEMBRANE PROTEIN"/>
    <property type="match status" value="1"/>
</dbReference>
<name>A0ABU3TNV9_9BACT</name>
<gene>
    <name evidence="2" type="ORF">PQG45_00740</name>
</gene>
<dbReference type="RefSeq" id="WP_316070093.1">
    <property type="nucleotide sequence ID" value="NZ_JAVNWW010000001.1"/>
</dbReference>
<keyword evidence="1" id="KW-0812">Transmembrane</keyword>
<feature type="transmembrane region" description="Helical" evidence="1">
    <location>
        <begin position="68"/>
        <end position="99"/>
    </location>
</feature>
<keyword evidence="3" id="KW-1185">Reference proteome</keyword>
<comment type="caution">
    <text evidence="2">The sequence shown here is derived from an EMBL/GenBank/DDBJ whole genome shotgun (WGS) entry which is preliminary data.</text>
</comment>
<feature type="transmembrane region" description="Helical" evidence="1">
    <location>
        <begin position="21"/>
        <end position="38"/>
    </location>
</feature>
<sequence>MIFLYSTYNELIKIALKPRSYLGLAAITGLVGIILFALKADGMSMISFVTASFEQTLRFEGEVLNGNLVAFIILQMLIVHIPLLVALVTGDLISGEAAMGTLRMLATKRISRRQLLGSKFLAGGIYTLLIVIWLGVLAVVVGRWLFGPGDLMVLNSDGLVILQENDVLWRYAGAFCVAFFALLTISNLSICLSCFSDNSIGPIVSTMAIILLFTIIGTLDVPVFDPIRPYLFTTHMASWRSFFEDPLPWESIRNSLVILTLHHVLFVTVALFAFNRKDITV</sequence>
<proteinExistence type="predicted"/>
<reference evidence="2 3" key="1">
    <citation type="submission" date="2023-09" db="EMBL/GenBank/DDBJ databases">
        <title>Aquirufa genomes.</title>
        <authorList>
            <person name="Pitt A."/>
        </authorList>
    </citation>
    <scope>NUCLEOTIDE SEQUENCE [LARGE SCALE GENOMIC DNA]</scope>
    <source>
        <strain evidence="2 3">LEOWEIH-7C</strain>
    </source>
</reference>